<keyword evidence="1" id="KW-0732">Signal</keyword>
<sequence>MDARSMKRGVLSLWAMAGLVGLGGCGPEAAEERGEAPLAEARQGVSWYYISFNGDLPSDLLWRNQATGNNTVWTTNGPTVTGSFAASPLAPNFTIQAASNFGGATGDPDLIIQTPTPGGENALFLNAGATIIGSAPIAPLPSADWYFAASGDFNSDGLADLVLHNRNTGQWFYRYMNGPALLGASAFFPRALPWYIVGAADFDLDGRTDLLWRNRSTGQNEIWRMSNTAVLGTVALPAQPLSFYVGATADYTLDRRPDIVWHNPSSGQVVLWQMSAALTPTPSPLPFMSAGCPAWFSQATPPPAIAGCNYLVGPR</sequence>
<dbReference type="Gene3D" id="2.130.10.130">
    <property type="entry name" value="Integrin alpha, N-terminal"/>
    <property type="match status" value="1"/>
</dbReference>
<dbReference type="PANTHER" id="PTHR46580:SF2">
    <property type="entry name" value="MAM DOMAIN-CONTAINING PROTEIN"/>
    <property type="match status" value="1"/>
</dbReference>
<dbReference type="PROSITE" id="PS51257">
    <property type="entry name" value="PROKAR_LIPOPROTEIN"/>
    <property type="match status" value="1"/>
</dbReference>
<reference evidence="2 3" key="1">
    <citation type="submission" date="2020-04" db="EMBL/GenBank/DDBJ databases">
        <title>Draft genome of Pyxidicoccus fallax type strain.</title>
        <authorList>
            <person name="Whitworth D.E."/>
        </authorList>
    </citation>
    <scope>NUCLEOTIDE SEQUENCE [LARGE SCALE GENOMIC DNA]</scope>
    <source>
        <strain evidence="2 3">DSM 14698</strain>
    </source>
</reference>
<keyword evidence="3" id="KW-1185">Reference proteome</keyword>
<dbReference type="EMBL" id="JABBJJ010000110">
    <property type="protein sequence ID" value="NMO17793.1"/>
    <property type="molecule type" value="Genomic_DNA"/>
</dbReference>
<gene>
    <name evidence="2" type="ORF">HG543_23465</name>
</gene>
<dbReference type="SUPFAM" id="SSF69318">
    <property type="entry name" value="Integrin alpha N-terminal domain"/>
    <property type="match status" value="1"/>
</dbReference>
<dbReference type="InterPro" id="IPR013517">
    <property type="entry name" value="FG-GAP"/>
</dbReference>
<dbReference type="AlphaFoldDB" id="A0A848LJ91"/>
<evidence type="ECO:0000313" key="3">
    <source>
        <dbReference type="Proteomes" id="UP000518300"/>
    </source>
</evidence>
<accession>A0A848LJ91</accession>
<comment type="caution">
    <text evidence="2">The sequence shown here is derived from an EMBL/GenBank/DDBJ whole genome shotgun (WGS) entry which is preliminary data.</text>
</comment>
<protein>
    <submittedName>
        <fullName evidence="2">VCBS repeat-containing protein</fullName>
    </submittedName>
</protein>
<organism evidence="2 3">
    <name type="scientific">Pyxidicoccus fallax</name>
    <dbReference type="NCBI Taxonomy" id="394095"/>
    <lineage>
        <taxon>Bacteria</taxon>
        <taxon>Pseudomonadati</taxon>
        <taxon>Myxococcota</taxon>
        <taxon>Myxococcia</taxon>
        <taxon>Myxococcales</taxon>
        <taxon>Cystobacterineae</taxon>
        <taxon>Myxococcaceae</taxon>
        <taxon>Pyxidicoccus</taxon>
    </lineage>
</organism>
<dbReference type="Proteomes" id="UP000518300">
    <property type="component" value="Unassembled WGS sequence"/>
</dbReference>
<name>A0A848LJ91_9BACT</name>
<proteinExistence type="predicted"/>
<dbReference type="InterPro" id="IPR028994">
    <property type="entry name" value="Integrin_alpha_N"/>
</dbReference>
<dbReference type="RefSeq" id="WP_169347073.1">
    <property type="nucleotide sequence ID" value="NZ_JABBJJ010000110.1"/>
</dbReference>
<evidence type="ECO:0000313" key="2">
    <source>
        <dbReference type="EMBL" id="NMO17793.1"/>
    </source>
</evidence>
<dbReference type="PANTHER" id="PTHR46580">
    <property type="entry name" value="SENSOR KINASE-RELATED"/>
    <property type="match status" value="1"/>
</dbReference>
<dbReference type="Pfam" id="PF13517">
    <property type="entry name" value="FG-GAP_3"/>
    <property type="match status" value="1"/>
</dbReference>
<evidence type="ECO:0000256" key="1">
    <source>
        <dbReference type="ARBA" id="ARBA00022729"/>
    </source>
</evidence>